<evidence type="ECO:0000256" key="8">
    <source>
        <dbReference type="ARBA" id="ARBA00023136"/>
    </source>
</evidence>
<gene>
    <name evidence="11" type="ORF">A3J05_04870</name>
</gene>
<evidence type="ECO:0000256" key="9">
    <source>
        <dbReference type="RuleBase" id="RU004181"/>
    </source>
</evidence>
<accession>A0A1F5QCI8</accession>
<proteinExistence type="inferred from homology"/>
<keyword evidence="2" id="KW-1003">Cell membrane</keyword>
<dbReference type="PROSITE" id="PS00855">
    <property type="entry name" value="SPASE_II"/>
    <property type="match status" value="1"/>
</dbReference>
<dbReference type="Pfam" id="PF01252">
    <property type="entry name" value="Peptidase_A8"/>
    <property type="match status" value="1"/>
</dbReference>
<evidence type="ECO:0000313" key="12">
    <source>
        <dbReference type="Proteomes" id="UP000177235"/>
    </source>
</evidence>
<dbReference type="GO" id="GO:0016020">
    <property type="term" value="C:membrane"/>
    <property type="evidence" value="ECO:0007669"/>
    <property type="project" value="InterPro"/>
</dbReference>
<keyword evidence="3" id="KW-0645">Protease</keyword>
<evidence type="ECO:0000256" key="3">
    <source>
        <dbReference type="ARBA" id="ARBA00022670"/>
    </source>
</evidence>
<dbReference type="AlphaFoldDB" id="A0A1F5QCI8"/>
<dbReference type="Proteomes" id="UP000177235">
    <property type="component" value="Unassembled WGS sequence"/>
</dbReference>
<keyword evidence="4 10" id="KW-0812">Transmembrane</keyword>
<feature type="transmembrane region" description="Helical" evidence="10">
    <location>
        <begin position="49"/>
        <end position="67"/>
    </location>
</feature>
<protein>
    <submittedName>
        <fullName evidence="11">Uncharacterized protein</fullName>
    </submittedName>
</protein>
<evidence type="ECO:0000256" key="10">
    <source>
        <dbReference type="SAM" id="Phobius"/>
    </source>
</evidence>
<evidence type="ECO:0000256" key="7">
    <source>
        <dbReference type="ARBA" id="ARBA00022989"/>
    </source>
</evidence>
<dbReference type="PRINTS" id="PR00781">
    <property type="entry name" value="LIPOSIGPTASE"/>
</dbReference>
<evidence type="ECO:0000256" key="1">
    <source>
        <dbReference type="ARBA" id="ARBA00006139"/>
    </source>
</evidence>
<dbReference type="GO" id="GO:0004190">
    <property type="term" value="F:aspartic-type endopeptidase activity"/>
    <property type="evidence" value="ECO:0007669"/>
    <property type="project" value="UniProtKB-KW"/>
</dbReference>
<dbReference type="GO" id="GO:0006508">
    <property type="term" value="P:proteolysis"/>
    <property type="evidence" value="ECO:0007669"/>
    <property type="project" value="UniProtKB-KW"/>
</dbReference>
<keyword evidence="5" id="KW-0064">Aspartyl protease</keyword>
<evidence type="ECO:0000256" key="2">
    <source>
        <dbReference type="ARBA" id="ARBA00022475"/>
    </source>
</evidence>
<name>A0A1F5QCI8_9BACT</name>
<evidence type="ECO:0000256" key="5">
    <source>
        <dbReference type="ARBA" id="ARBA00022750"/>
    </source>
</evidence>
<dbReference type="PANTHER" id="PTHR33695">
    <property type="entry name" value="LIPOPROTEIN SIGNAL PEPTIDASE"/>
    <property type="match status" value="1"/>
</dbReference>
<organism evidence="11 12">
    <name type="scientific">Candidatus Doudnabacteria bacterium RIFCSPLOWO2_02_FULL_48_13</name>
    <dbReference type="NCBI Taxonomy" id="1817845"/>
    <lineage>
        <taxon>Bacteria</taxon>
        <taxon>Candidatus Doudnaibacteriota</taxon>
    </lineage>
</organism>
<sequence>MTTPAKFFFVGVLVVGLDQITKLYAAENFPIIKNPGMILGINLPGFFDAMLIALLLVLFAVLYIYYFRRPSLDFVLILAGAVSNLLDRFILGYVRDFIDAGIAMMNIADIAVWLGIIFLLVTNFRKAA</sequence>
<keyword evidence="6" id="KW-0378">Hydrolase</keyword>
<dbReference type="PANTHER" id="PTHR33695:SF1">
    <property type="entry name" value="LIPOPROTEIN SIGNAL PEPTIDASE"/>
    <property type="match status" value="1"/>
</dbReference>
<comment type="similarity">
    <text evidence="1 9">Belongs to the peptidase A8 family.</text>
</comment>
<dbReference type="InterPro" id="IPR001872">
    <property type="entry name" value="Peptidase_A8"/>
</dbReference>
<evidence type="ECO:0000313" key="11">
    <source>
        <dbReference type="EMBL" id="OGE99923.1"/>
    </source>
</evidence>
<comment type="caution">
    <text evidence="11">The sequence shown here is derived from an EMBL/GenBank/DDBJ whole genome shotgun (WGS) entry which is preliminary data.</text>
</comment>
<feature type="transmembrane region" description="Helical" evidence="10">
    <location>
        <begin position="74"/>
        <end position="94"/>
    </location>
</feature>
<keyword evidence="7 10" id="KW-1133">Transmembrane helix</keyword>
<keyword evidence="8 10" id="KW-0472">Membrane</keyword>
<reference evidence="11 12" key="1">
    <citation type="journal article" date="2016" name="Nat. Commun.">
        <title>Thousands of microbial genomes shed light on interconnected biogeochemical processes in an aquifer system.</title>
        <authorList>
            <person name="Anantharaman K."/>
            <person name="Brown C.T."/>
            <person name="Hug L.A."/>
            <person name="Sharon I."/>
            <person name="Castelle C.J."/>
            <person name="Probst A.J."/>
            <person name="Thomas B.C."/>
            <person name="Singh A."/>
            <person name="Wilkins M.J."/>
            <person name="Karaoz U."/>
            <person name="Brodie E.L."/>
            <person name="Williams K.H."/>
            <person name="Hubbard S.S."/>
            <person name="Banfield J.F."/>
        </authorList>
    </citation>
    <scope>NUCLEOTIDE SEQUENCE [LARGE SCALE GENOMIC DNA]</scope>
</reference>
<evidence type="ECO:0000256" key="4">
    <source>
        <dbReference type="ARBA" id="ARBA00022692"/>
    </source>
</evidence>
<evidence type="ECO:0000256" key="6">
    <source>
        <dbReference type="ARBA" id="ARBA00022801"/>
    </source>
</evidence>
<feature type="transmembrane region" description="Helical" evidence="10">
    <location>
        <begin position="100"/>
        <end position="121"/>
    </location>
</feature>
<dbReference type="EMBL" id="MFFF01000008">
    <property type="protein sequence ID" value="OGE99923.1"/>
    <property type="molecule type" value="Genomic_DNA"/>
</dbReference>